<organism evidence="1 2">
    <name type="scientific">Mycobacterium intracellulare 1956</name>
    <dbReference type="NCBI Taxonomy" id="1299331"/>
    <lineage>
        <taxon>Bacteria</taxon>
        <taxon>Bacillati</taxon>
        <taxon>Actinomycetota</taxon>
        <taxon>Actinomycetes</taxon>
        <taxon>Mycobacteriales</taxon>
        <taxon>Mycobacteriaceae</taxon>
        <taxon>Mycobacterium</taxon>
        <taxon>Mycobacterium avium complex (MAC)</taxon>
    </lineage>
</organism>
<name>X8CI05_MYCIT</name>
<evidence type="ECO:0000313" key="2">
    <source>
        <dbReference type="Proteomes" id="UP000020825"/>
    </source>
</evidence>
<dbReference type="Proteomes" id="UP000020825">
    <property type="component" value="Unassembled WGS sequence"/>
</dbReference>
<accession>X8CI05</accession>
<dbReference type="AlphaFoldDB" id="X8CI05"/>
<protein>
    <submittedName>
        <fullName evidence="1">Uncharacterized protein</fullName>
    </submittedName>
</protein>
<sequence length="38" mass="3994">MPSIREKLAEALRVAGASLHAFFGPVGGRRGAADRPKC</sequence>
<reference evidence="1 2" key="1">
    <citation type="submission" date="2013-12" db="EMBL/GenBank/DDBJ databases">
        <authorList>
            <person name="Zelazny A."/>
            <person name="Olivier K."/>
            <person name="Holland S."/>
            <person name="Lenaerts A."/>
            <person name="Ordway D."/>
            <person name="DeGroote M.A."/>
            <person name="Parker T."/>
            <person name="Sizemore C."/>
            <person name="Tallon L.J."/>
            <person name="Sadzewicz L.K."/>
            <person name="Sengamalay N."/>
            <person name="Fraser C.M."/>
            <person name="Hine E."/>
            <person name="Shefchek K.A."/>
            <person name="Das S.P."/>
            <person name="Tettelin H."/>
        </authorList>
    </citation>
    <scope>NUCLEOTIDE SEQUENCE [LARGE SCALE GENOMIC DNA]</scope>
    <source>
        <strain evidence="1 2">1956</strain>
    </source>
</reference>
<gene>
    <name evidence="1" type="ORF">I550_3055</name>
</gene>
<dbReference type="PATRIC" id="fig|1299331.3.peg.2979"/>
<evidence type="ECO:0000313" key="1">
    <source>
        <dbReference type="EMBL" id="EUA54905.1"/>
    </source>
</evidence>
<comment type="caution">
    <text evidence="1">The sequence shown here is derived from an EMBL/GenBank/DDBJ whole genome shotgun (WGS) entry which is preliminary data.</text>
</comment>
<proteinExistence type="predicted"/>
<dbReference type="EMBL" id="JAOG01000002">
    <property type="protein sequence ID" value="EUA54905.1"/>
    <property type="molecule type" value="Genomic_DNA"/>
</dbReference>